<dbReference type="RefSeq" id="WP_158407686.1">
    <property type="nucleotide sequence ID" value="NZ_CP006704.1"/>
</dbReference>
<dbReference type="SMART" id="SM00530">
    <property type="entry name" value="HTH_XRE"/>
    <property type="match status" value="1"/>
</dbReference>
<dbReference type="Pfam" id="PF01381">
    <property type="entry name" value="HTH_3"/>
    <property type="match status" value="1"/>
</dbReference>
<accession>A0A076PT16</accession>
<dbReference type="HOGENOM" id="CLU_066192_23_4_4"/>
<dbReference type="PROSITE" id="PS50943">
    <property type="entry name" value="HTH_CROC1"/>
    <property type="match status" value="1"/>
</dbReference>
<dbReference type="SUPFAM" id="SSF47413">
    <property type="entry name" value="lambda repressor-like DNA-binding domains"/>
    <property type="match status" value="1"/>
</dbReference>
<feature type="domain" description="HTH cro/C1-type" evidence="1">
    <location>
        <begin position="11"/>
        <end position="64"/>
    </location>
</feature>
<gene>
    <name evidence="2" type="ORF">O987_23957</name>
</gene>
<dbReference type="Proteomes" id="UP000028782">
    <property type="component" value="Chromosome"/>
</dbReference>
<evidence type="ECO:0000259" key="1">
    <source>
        <dbReference type="PROSITE" id="PS50943"/>
    </source>
</evidence>
<organism evidence="2 3">
    <name type="scientific">Comamonas testosteroni TK102</name>
    <dbReference type="NCBI Taxonomy" id="1392005"/>
    <lineage>
        <taxon>Bacteria</taxon>
        <taxon>Pseudomonadati</taxon>
        <taxon>Pseudomonadota</taxon>
        <taxon>Betaproteobacteria</taxon>
        <taxon>Burkholderiales</taxon>
        <taxon>Comamonadaceae</taxon>
        <taxon>Comamonas</taxon>
    </lineage>
</organism>
<evidence type="ECO:0000313" key="2">
    <source>
        <dbReference type="EMBL" id="AIJ48868.1"/>
    </source>
</evidence>
<dbReference type="EMBL" id="CP006704">
    <property type="protein sequence ID" value="AIJ48868.1"/>
    <property type="molecule type" value="Genomic_DNA"/>
</dbReference>
<name>A0A076PT16_COMTE</name>
<proteinExistence type="predicted"/>
<dbReference type="InterPro" id="IPR001387">
    <property type="entry name" value="Cro/C1-type_HTH"/>
</dbReference>
<dbReference type="KEGG" id="ctes:O987_23957"/>
<reference evidence="2 3" key="1">
    <citation type="journal article" date="2014" name="Genome Announc.">
        <title>Complete Genome Sequence of Polychlorinated Biphenyl Degrader Comamonas testosteroni TK102 (NBRC 109938).</title>
        <authorList>
            <person name="Fukuda K."/>
            <person name="Hosoyama A."/>
            <person name="Tsuchikane K."/>
            <person name="Ohji S."/>
            <person name="Yamazoe A."/>
            <person name="Fujita N."/>
            <person name="Shintani M."/>
            <person name="Kimbara K."/>
        </authorList>
    </citation>
    <scope>NUCLEOTIDE SEQUENCE [LARGE SCALE GENOMIC DNA]</scope>
    <source>
        <strain evidence="2">TK102</strain>
    </source>
</reference>
<protein>
    <submittedName>
        <fullName evidence="2">Putative transcriptional regulators</fullName>
    </submittedName>
</protein>
<dbReference type="GO" id="GO:0003677">
    <property type="term" value="F:DNA binding"/>
    <property type="evidence" value="ECO:0007669"/>
    <property type="project" value="InterPro"/>
</dbReference>
<dbReference type="AlphaFoldDB" id="A0A076PT16"/>
<dbReference type="CDD" id="cd00093">
    <property type="entry name" value="HTH_XRE"/>
    <property type="match status" value="1"/>
</dbReference>
<dbReference type="Gene3D" id="1.10.260.40">
    <property type="entry name" value="lambda repressor-like DNA-binding domains"/>
    <property type="match status" value="1"/>
</dbReference>
<evidence type="ECO:0000313" key="3">
    <source>
        <dbReference type="Proteomes" id="UP000028782"/>
    </source>
</evidence>
<dbReference type="InterPro" id="IPR010982">
    <property type="entry name" value="Lambda_DNA-bd_dom_sf"/>
</dbReference>
<sequence length="112" mass="12165">MPFDTSHGERLTEERQRLGVSQVELADTCGITRTMLSRYERAAAEPGSGSLIALANAGVDVLYVLTGRREGQSEATLNADEHDLLDAWRSGTQEVRAALQAVAKLASSYQEK</sequence>